<dbReference type="PANTHER" id="PTHR33452">
    <property type="entry name" value="OXIDOREDUCTASE CATD-RELATED"/>
    <property type="match status" value="1"/>
</dbReference>
<name>A0A1Q8YHM3_9BURK</name>
<accession>A0A1Q8YHM3</accession>
<reference evidence="8 9" key="1">
    <citation type="submission" date="2017-01" db="EMBL/GenBank/DDBJ databases">
        <title>Genome sequence of Rhodoferax antarcticus ANT.BR, a psychrophilic purple nonsulfur bacterium from an Antarctic microbial mat.</title>
        <authorList>
            <person name="Baker J."/>
            <person name="Riester C."/>
            <person name="Skinner B."/>
            <person name="Newell A."/>
            <person name="Swingley W."/>
            <person name="Madigan M."/>
            <person name="Jung D."/>
            <person name="Asao M."/>
            <person name="Chen M."/>
            <person name="Loughlin P."/>
            <person name="Pan H."/>
            <person name="Lin S."/>
            <person name="Li N."/>
            <person name="Shaw J."/>
            <person name="Prado M."/>
            <person name="Sherman C."/>
            <person name="Li X."/>
            <person name="Tang J."/>
            <person name="Blankenship R."/>
            <person name="Zhao T."/>
            <person name="Touchman J."/>
            <person name="Sattley M."/>
        </authorList>
    </citation>
    <scope>NUCLEOTIDE SEQUENCE [LARGE SCALE GENOMIC DNA]</scope>
    <source>
        <strain evidence="8 9">ANT.BR</strain>
    </source>
</reference>
<comment type="similarity">
    <text evidence="2">Belongs to the DoxX family.</text>
</comment>
<evidence type="ECO:0000256" key="2">
    <source>
        <dbReference type="ARBA" id="ARBA00006679"/>
    </source>
</evidence>
<protein>
    <submittedName>
        <fullName evidence="8">DoxX family protein</fullName>
    </submittedName>
</protein>
<dbReference type="AlphaFoldDB" id="A0A1Q8YHM3"/>
<evidence type="ECO:0000256" key="3">
    <source>
        <dbReference type="ARBA" id="ARBA00022475"/>
    </source>
</evidence>
<dbReference type="Proteomes" id="UP000185911">
    <property type="component" value="Unassembled WGS sequence"/>
</dbReference>
<dbReference type="RefSeq" id="WP_083633811.1">
    <property type="nucleotide sequence ID" value="NZ_MSYM01000008.1"/>
</dbReference>
<dbReference type="PANTHER" id="PTHR33452:SF1">
    <property type="entry name" value="INNER MEMBRANE PROTEIN YPHA-RELATED"/>
    <property type="match status" value="1"/>
</dbReference>
<evidence type="ECO:0000313" key="8">
    <source>
        <dbReference type="EMBL" id="OLP07495.1"/>
    </source>
</evidence>
<evidence type="ECO:0000313" key="9">
    <source>
        <dbReference type="Proteomes" id="UP000185911"/>
    </source>
</evidence>
<evidence type="ECO:0000256" key="6">
    <source>
        <dbReference type="ARBA" id="ARBA00023136"/>
    </source>
</evidence>
<dbReference type="EMBL" id="MSYM01000008">
    <property type="protein sequence ID" value="OLP07495.1"/>
    <property type="molecule type" value="Genomic_DNA"/>
</dbReference>
<evidence type="ECO:0000256" key="5">
    <source>
        <dbReference type="ARBA" id="ARBA00022989"/>
    </source>
</evidence>
<dbReference type="Pfam" id="PF07681">
    <property type="entry name" value="DoxX"/>
    <property type="match status" value="1"/>
</dbReference>
<keyword evidence="9" id="KW-1185">Reference proteome</keyword>
<gene>
    <name evidence="8" type="ORF">BLL52_1325</name>
</gene>
<sequence>MANIITPANTSAAAPGWLCLALRPFHGPNARLDALQSVAALAARGFVAEAFFKSGLTKLHDWDTTLALFQDEYSVSLVPHQVAAVMGTGGELVLPVLLLLGLGGRFAPLGLSFVNLVAVVSLSEIAPAALQQHVTWGVLLVALALFGSGRWALDSLLLRRWPGLTR</sequence>
<keyword evidence="5 7" id="KW-1133">Transmembrane helix</keyword>
<dbReference type="InterPro" id="IPR051907">
    <property type="entry name" value="DoxX-like_oxidoreductase"/>
</dbReference>
<evidence type="ECO:0000256" key="4">
    <source>
        <dbReference type="ARBA" id="ARBA00022692"/>
    </source>
</evidence>
<keyword evidence="4 7" id="KW-0812">Transmembrane</keyword>
<keyword evidence="6 7" id="KW-0472">Membrane</keyword>
<dbReference type="STRING" id="81479.RA876_01265"/>
<feature type="transmembrane region" description="Helical" evidence="7">
    <location>
        <begin position="136"/>
        <end position="153"/>
    </location>
</feature>
<organism evidence="8 9">
    <name type="scientific">Rhodoferax antarcticus ANT.BR</name>
    <dbReference type="NCBI Taxonomy" id="1111071"/>
    <lineage>
        <taxon>Bacteria</taxon>
        <taxon>Pseudomonadati</taxon>
        <taxon>Pseudomonadota</taxon>
        <taxon>Betaproteobacteria</taxon>
        <taxon>Burkholderiales</taxon>
        <taxon>Comamonadaceae</taxon>
        <taxon>Rhodoferax</taxon>
    </lineage>
</organism>
<evidence type="ECO:0000256" key="1">
    <source>
        <dbReference type="ARBA" id="ARBA00004651"/>
    </source>
</evidence>
<comment type="subcellular location">
    <subcellularLocation>
        <location evidence="1">Cell membrane</location>
        <topology evidence="1">Multi-pass membrane protein</topology>
    </subcellularLocation>
</comment>
<evidence type="ECO:0000256" key="7">
    <source>
        <dbReference type="SAM" id="Phobius"/>
    </source>
</evidence>
<keyword evidence="3" id="KW-1003">Cell membrane</keyword>
<dbReference type="GO" id="GO:0005886">
    <property type="term" value="C:plasma membrane"/>
    <property type="evidence" value="ECO:0007669"/>
    <property type="project" value="UniProtKB-SubCell"/>
</dbReference>
<proteinExistence type="inferred from homology"/>
<comment type="caution">
    <text evidence="8">The sequence shown here is derived from an EMBL/GenBank/DDBJ whole genome shotgun (WGS) entry which is preliminary data.</text>
</comment>
<dbReference type="InterPro" id="IPR032808">
    <property type="entry name" value="DoxX"/>
</dbReference>